<dbReference type="Gene3D" id="1.10.630.10">
    <property type="entry name" value="Cytochrome P450"/>
    <property type="match status" value="1"/>
</dbReference>
<keyword evidence="4" id="KW-1185">Reference proteome</keyword>
<dbReference type="InterPro" id="IPR001128">
    <property type="entry name" value="Cyt_P450"/>
</dbReference>
<dbReference type="PRINTS" id="PR00359">
    <property type="entry name" value="BP450"/>
</dbReference>
<keyword evidence="2" id="KW-0503">Monooxygenase</keyword>
<evidence type="ECO:0000256" key="1">
    <source>
        <dbReference type="ARBA" id="ARBA00010617"/>
    </source>
</evidence>
<dbReference type="PROSITE" id="PS00086">
    <property type="entry name" value="CYTOCHROME_P450"/>
    <property type="match status" value="1"/>
</dbReference>
<dbReference type="RefSeq" id="WP_311725569.1">
    <property type="nucleotide sequence ID" value="NZ_JAVRFD010000009.1"/>
</dbReference>
<sequence>MDAISPVHLAPEPTDLHGVEGAALRAAGPVATVALPGGVVVKAVTTREATAQVLNDPRFSKSLRHWGAHRRGEIPAEWPMLFILEGEGLLNSDGDLHRRLRQPIQRAFSPRRVRDLRPRIESVTDRLLAALDDVAPGQETDLQSRFALPLPLDVICYLLGVPEEGGLREELHVLSAAALSTDDGAEDLQRTMAERFPATLMTIIERKRAAGDTDDLTMDLVEAMDQGELTVPEVIGNLVVTVIGGHETTVTLICHAVRGLLSHPETLAAAKARQAAGEDPWPDVVEEALRWESPVRTLLFRYATEDVSVAGGGIVREGEAVLLPLATINRCPHAFTEPDRFDPDRPDASRHLSFGYGAHRCPGASLAKVEAEIALRRLFETFPDIALAQRPAPRAASLGMNSYRELPVVLRPATT</sequence>
<keyword evidence="2" id="KW-0479">Metal-binding</keyword>
<keyword evidence="2" id="KW-0560">Oxidoreductase</keyword>
<gene>
    <name evidence="3" type="ORF">RND15_20655</name>
</gene>
<dbReference type="Proteomes" id="UP001180754">
    <property type="component" value="Unassembled WGS sequence"/>
</dbReference>
<evidence type="ECO:0000313" key="3">
    <source>
        <dbReference type="EMBL" id="MDT0545101.1"/>
    </source>
</evidence>
<keyword evidence="2" id="KW-0408">Iron</keyword>
<dbReference type="PANTHER" id="PTHR46696:SF1">
    <property type="entry name" value="CYTOCHROME P450 YJIB-RELATED"/>
    <property type="match status" value="1"/>
</dbReference>
<name>A0ABU2XGT5_9ACTN</name>
<comment type="similarity">
    <text evidence="1 2">Belongs to the cytochrome P450 family.</text>
</comment>
<keyword evidence="2" id="KW-0349">Heme</keyword>
<dbReference type="InterPro" id="IPR002397">
    <property type="entry name" value="Cyt_P450_B"/>
</dbReference>
<reference evidence="3" key="1">
    <citation type="submission" date="2024-05" db="EMBL/GenBank/DDBJ databases">
        <title>30 novel species of actinomycetes from the DSMZ collection.</title>
        <authorList>
            <person name="Nouioui I."/>
        </authorList>
    </citation>
    <scope>NUCLEOTIDE SEQUENCE</scope>
    <source>
        <strain evidence="3">DSM 41529</strain>
    </source>
</reference>
<dbReference type="PANTHER" id="PTHR46696">
    <property type="entry name" value="P450, PUTATIVE (EUROFUNG)-RELATED"/>
    <property type="match status" value="1"/>
</dbReference>
<protein>
    <submittedName>
        <fullName evidence="3">Cytochrome P450</fullName>
    </submittedName>
</protein>
<accession>A0ABU2XGT5</accession>
<dbReference type="Pfam" id="PF00067">
    <property type="entry name" value="p450"/>
    <property type="match status" value="1"/>
</dbReference>
<dbReference type="EMBL" id="JAVRFD010000009">
    <property type="protein sequence ID" value="MDT0545101.1"/>
    <property type="molecule type" value="Genomic_DNA"/>
</dbReference>
<organism evidence="3 4">
    <name type="scientific">Streptomyces lonegramiae</name>
    <dbReference type="NCBI Taxonomy" id="3075524"/>
    <lineage>
        <taxon>Bacteria</taxon>
        <taxon>Bacillati</taxon>
        <taxon>Actinomycetota</taxon>
        <taxon>Actinomycetes</taxon>
        <taxon>Kitasatosporales</taxon>
        <taxon>Streptomycetaceae</taxon>
        <taxon>Streptomyces</taxon>
    </lineage>
</organism>
<evidence type="ECO:0000256" key="2">
    <source>
        <dbReference type="RuleBase" id="RU000461"/>
    </source>
</evidence>
<dbReference type="InterPro" id="IPR017972">
    <property type="entry name" value="Cyt_P450_CS"/>
</dbReference>
<evidence type="ECO:0000313" key="4">
    <source>
        <dbReference type="Proteomes" id="UP001180754"/>
    </source>
</evidence>
<proteinExistence type="inferred from homology"/>
<comment type="caution">
    <text evidence="3">The sequence shown here is derived from an EMBL/GenBank/DDBJ whole genome shotgun (WGS) entry which is preliminary data.</text>
</comment>
<dbReference type="InterPro" id="IPR036396">
    <property type="entry name" value="Cyt_P450_sf"/>
</dbReference>
<dbReference type="SUPFAM" id="SSF48264">
    <property type="entry name" value="Cytochrome P450"/>
    <property type="match status" value="1"/>
</dbReference>